<proteinExistence type="predicted"/>
<sequence>MHVKVQNLAYEYYEKNNINHLQIRITFYGIRCNCITILRENPLNVPWLRKGNRPKCEYLEKKGFHEITEPAVACILLIFLVLSQKKIKYVHISKQNTKNKHIIIQPSGNEKVIFAAIDLDETGKMPEASKKANWRELLRVIKEKLHLIDESSFILVKENNTSDQINDENELMNLWNQLNHYKKFYTLQMVCENLLKRKNH</sequence>
<keyword evidence="2" id="KW-1185">Reference proteome</keyword>
<reference evidence="1 2" key="1">
    <citation type="journal article" date="2013" name="Curr. Biol.">
        <title>The Genome of the Foraminiferan Reticulomyxa filosa.</title>
        <authorList>
            <person name="Glockner G."/>
            <person name="Hulsmann N."/>
            <person name="Schleicher M."/>
            <person name="Noegel A.A."/>
            <person name="Eichinger L."/>
            <person name="Gallinger C."/>
            <person name="Pawlowski J."/>
            <person name="Sierra R."/>
            <person name="Euteneuer U."/>
            <person name="Pillet L."/>
            <person name="Moustafa A."/>
            <person name="Platzer M."/>
            <person name="Groth M."/>
            <person name="Szafranski K."/>
            <person name="Schliwa M."/>
        </authorList>
    </citation>
    <scope>NUCLEOTIDE SEQUENCE [LARGE SCALE GENOMIC DNA]</scope>
</reference>
<evidence type="ECO:0000313" key="1">
    <source>
        <dbReference type="EMBL" id="ETO17079.1"/>
    </source>
</evidence>
<accession>X6MTA8</accession>
<dbReference type="EMBL" id="ASPP01017292">
    <property type="protein sequence ID" value="ETO17079.1"/>
    <property type="molecule type" value="Genomic_DNA"/>
</dbReference>
<comment type="caution">
    <text evidence="1">The sequence shown here is derived from an EMBL/GenBank/DDBJ whole genome shotgun (WGS) entry which is preliminary data.</text>
</comment>
<organism evidence="1 2">
    <name type="scientific">Reticulomyxa filosa</name>
    <dbReference type="NCBI Taxonomy" id="46433"/>
    <lineage>
        <taxon>Eukaryota</taxon>
        <taxon>Sar</taxon>
        <taxon>Rhizaria</taxon>
        <taxon>Retaria</taxon>
        <taxon>Foraminifera</taxon>
        <taxon>Monothalamids</taxon>
        <taxon>Reticulomyxidae</taxon>
        <taxon>Reticulomyxa</taxon>
    </lineage>
</organism>
<protein>
    <submittedName>
        <fullName evidence="1">Uncharacterized protein</fullName>
    </submittedName>
</protein>
<evidence type="ECO:0000313" key="2">
    <source>
        <dbReference type="Proteomes" id="UP000023152"/>
    </source>
</evidence>
<gene>
    <name evidence="1" type="ORF">RFI_20254</name>
</gene>
<name>X6MTA8_RETFI</name>
<dbReference type="AlphaFoldDB" id="X6MTA8"/>
<dbReference type="Proteomes" id="UP000023152">
    <property type="component" value="Unassembled WGS sequence"/>
</dbReference>